<gene>
    <name evidence="3" type="ORF">OI18_07200</name>
</gene>
<dbReference type="Proteomes" id="UP000031408">
    <property type="component" value="Unassembled WGS sequence"/>
</dbReference>
<dbReference type="EMBL" id="JSVC01000008">
    <property type="protein sequence ID" value="KIC95107.1"/>
    <property type="molecule type" value="Genomic_DNA"/>
</dbReference>
<dbReference type="RefSeq" id="WP_039138527.1">
    <property type="nucleotide sequence ID" value="NZ_JSVC01000008.1"/>
</dbReference>
<proteinExistence type="predicted"/>
<name>A0A0C1L4S4_9BACT</name>
<dbReference type="STRING" id="1349421.OI18_07200"/>
<dbReference type="OrthoDB" id="943594at2"/>
<accession>A0A0C1L4S4</accession>
<comment type="caution">
    <text evidence="3">The sequence shown here is derived from an EMBL/GenBank/DDBJ whole genome shotgun (WGS) entry which is preliminary data.</text>
</comment>
<keyword evidence="4" id="KW-1185">Reference proteome</keyword>
<feature type="region of interest" description="Disordered" evidence="2">
    <location>
        <begin position="1"/>
        <end position="32"/>
    </location>
</feature>
<sequence>MLKNWKSLFVKQEDTDAPDEPEPEETRSNKNLTFPIHAVTEKESTGTTTQHAFKSSNDPALPEVLKAYETGLDSINMPGYDFYEFYKAIESTGNNSEQAYKMAFQMARTMDKTITPGKFLHDAEFYISKINEVHNDYVRQGQQKLHDIQAKKQGEKGKLINEIDAATKRIAQIRSELTQLESEISTKRSLLNRIDEHTLPQEKSIQDKLLANDHAHMVSIEKLNIVKQCIQRFIAE</sequence>
<dbReference type="AlphaFoldDB" id="A0A0C1L4S4"/>
<reference evidence="3 4" key="1">
    <citation type="submission" date="2014-11" db="EMBL/GenBank/DDBJ databases">
        <title>Genome sequence of Flavihumibacter solisilvae 3-3.</title>
        <authorList>
            <person name="Zhou G."/>
            <person name="Li M."/>
            <person name="Wang G."/>
        </authorList>
    </citation>
    <scope>NUCLEOTIDE SEQUENCE [LARGE SCALE GENOMIC DNA]</scope>
    <source>
        <strain evidence="3 4">3-3</strain>
    </source>
</reference>
<evidence type="ECO:0000313" key="3">
    <source>
        <dbReference type="EMBL" id="KIC95107.1"/>
    </source>
</evidence>
<evidence type="ECO:0000313" key="4">
    <source>
        <dbReference type="Proteomes" id="UP000031408"/>
    </source>
</evidence>
<feature type="coiled-coil region" evidence="1">
    <location>
        <begin position="156"/>
        <end position="190"/>
    </location>
</feature>
<keyword evidence="1" id="KW-0175">Coiled coil</keyword>
<evidence type="ECO:0000256" key="2">
    <source>
        <dbReference type="SAM" id="MobiDB-lite"/>
    </source>
</evidence>
<organism evidence="3 4">
    <name type="scientific">Flavihumibacter solisilvae</name>
    <dbReference type="NCBI Taxonomy" id="1349421"/>
    <lineage>
        <taxon>Bacteria</taxon>
        <taxon>Pseudomonadati</taxon>
        <taxon>Bacteroidota</taxon>
        <taxon>Chitinophagia</taxon>
        <taxon>Chitinophagales</taxon>
        <taxon>Chitinophagaceae</taxon>
        <taxon>Flavihumibacter</taxon>
    </lineage>
</organism>
<evidence type="ECO:0000256" key="1">
    <source>
        <dbReference type="SAM" id="Coils"/>
    </source>
</evidence>
<protein>
    <submittedName>
        <fullName evidence="3">Uncharacterized protein</fullName>
    </submittedName>
</protein>